<dbReference type="PANTHER" id="PTHR42894:SF1">
    <property type="entry name" value="N-(5'-PHOSPHORIBOSYL)ANTHRANILATE ISOMERASE"/>
    <property type="match status" value="1"/>
</dbReference>
<protein>
    <recommendedName>
        <fullName evidence="4 9">N-(5'-phosphoribosyl)anthranilate isomerase</fullName>
        <shortName evidence="9">PRAI</shortName>
        <ecNumber evidence="3 9">5.3.1.24</ecNumber>
    </recommendedName>
</protein>
<dbReference type="GO" id="GO:0000162">
    <property type="term" value="P:L-tryptophan biosynthetic process"/>
    <property type="evidence" value="ECO:0007669"/>
    <property type="project" value="UniProtKB-UniRule"/>
</dbReference>
<dbReference type="AlphaFoldDB" id="A0A0R1M291"/>
<keyword evidence="6 9" id="KW-0822">Tryptophan biosynthesis</keyword>
<dbReference type="UniPathway" id="UPA00035">
    <property type="reaction ID" value="UER00042"/>
</dbReference>
<dbReference type="HAMAP" id="MF_00135">
    <property type="entry name" value="PRAI"/>
    <property type="match status" value="1"/>
</dbReference>
<accession>A0A0R1M291</accession>
<dbReference type="CDD" id="cd00405">
    <property type="entry name" value="PRAI"/>
    <property type="match status" value="1"/>
</dbReference>
<dbReference type="PANTHER" id="PTHR42894">
    <property type="entry name" value="N-(5'-PHOSPHORIBOSYL)ANTHRANILATE ISOMERASE"/>
    <property type="match status" value="1"/>
</dbReference>
<keyword evidence="12" id="KW-1185">Reference proteome</keyword>
<dbReference type="Proteomes" id="UP000051621">
    <property type="component" value="Unassembled WGS sequence"/>
</dbReference>
<evidence type="ECO:0000256" key="7">
    <source>
        <dbReference type="ARBA" id="ARBA00023141"/>
    </source>
</evidence>
<dbReference type="Gene3D" id="3.20.20.70">
    <property type="entry name" value="Aldolase class I"/>
    <property type="match status" value="1"/>
</dbReference>
<comment type="catalytic activity">
    <reaction evidence="1 9">
        <text>N-(5-phospho-beta-D-ribosyl)anthranilate = 1-(2-carboxyphenylamino)-1-deoxy-D-ribulose 5-phosphate</text>
        <dbReference type="Rhea" id="RHEA:21540"/>
        <dbReference type="ChEBI" id="CHEBI:18277"/>
        <dbReference type="ChEBI" id="CHEBI:58613"/>
        <dbReference type="EC" id="5.3.1.24"/>
    </reaction>
</comment>
<dbReference type="OrthoDB" id="9786954at2"/>
<dbReference type="InterPro" id="IPR011060">
    <property type="entry name" value="RibuloseP-bd_barrel"/>
</dbReference>
<evidence type="ECO:0000256" key="3">
    <source>
        <dbReference type="ARBA" id="ARBA00012572"/>
    </source>
</evidence>
<evidence type="ECO:0000256" key="4">
    <source>
        <dbReference type="ARBA" id="ARBA00022272"/>
    </source>
</evidence>
<sequence length="194" mass="21404">MTKIKICGLSRKEDIYTVNDLLPELIGFVFAPSKRQVSFTQAQELHKLLAQQIKTVGVFVEPSSTEVLALYSANIIQIAQLHGQIDATQIQYLQQKGLPVIHAVHNRKMAIDSPAAYIMFDSATPGSGKHADWDHIPDLHRPFVLAGGLTPQNVNQAISQLHPQIVDVSSGVEVAGKKDFQKINSFIRSVRDAK</sequence>
<evidence type="ECO:0000313" key="11">
    <source>
        <dbReference type="EMBL" id="KRL01825.1"/>
    </source>
</evidence>
<dbReference type="SUPFAM" id="SSF51366">
    <property type="entry name" value="Ribulose-phoshate binding barrel"/>
    <property type="match status" value="1"/>
</dbReference>
<comment type="pathway">
    <text evidence="2 9">Amino-acid biosynthesis; L-tryptophan biosynthesis; L-tryptophan from chorismate: step 3/5.</text>
</comment>
<evidence type="ECO:0000256" key="8">
    <source>
        <dbReference type="ARBA" id="ARBA00023235"/>
    </source>
</evidence>
<evidence type="ECO:0000259" key="10">
    <source>
        <dbReference type="Pfam" id="PF00697"/>
    </source>
</evidence>
<evidence type="ECO:0000256" key="6">
    <source>
        <dbReference type="ARBA" id="ARBA00022822"/>
    </source>
</evidence>
<name>A0A0R1M291_9LACO</name>
<evidence type="ECO:0000256" key="1">
    <source>
        <dbReference type="ARBA" id="ARBA00001164"/>
    </source>
</evidence>
<dbReference type="STRING" id="1423731.FC81_GL001036"/>
<evidence type="ECO:0000256" key="5">
    <source>
        <dbReference type="ARBA" id="ARBA00022605"/>
    </source>
</evidence>
<feature type="domain" description="N-(5'phosphoribosyl) anthranilate isomerase (PRAI)" evidence="10">
    <location>
        <begin position="4"/>
        <end position="187"/>
    </location>
</feature>
<evidence type="ECO:0000256" key="2">
    <source>
        <dbReference type="ARBA" id="ARBA00004664"/>
    </source>
</evidence>
<gene>
    <name evidence="9" type="primary">trpF</name>
    <name evidence="11" type="ORF">FC81_GL001036</name>
</gene>
<comment type="caution">
    <text evidence="11">The sequence shown here is derived from an EMBL/GenBank/DDBJ whole genome shotgun (WGS) entry which is preliminary data.</text>
</comment>
<keyword evidence="8 9" id="KW-0413">Isomerase</keyword>
<proteinExistence type="inferred from homology"/>
<keyword evidence="7 9" id="KW-0057">Aromatic amino acid biosynthesis</keyword>
<dbReference type="EC" id="5.3.1.24" evidence="3 9"/>
<dbReference type="InterPro" id="IPR013785">
    <property type="entry name" value="Aldolase_TIM"/>
</dbReference>
<reference evidence="11 12" key="1">
    <citation type="journal article" date="2015" name="Genome Announc.">
        <title>Expanding the biotechnology potential of lactobacilli through comparative genomics of 213 strains and associated genera.</title>
        <authorList>
            <person name="Sun Z."/>
            <person name="Harris H.M."/>
            <person name="McCann A."/>
            <person name="Guo C."/>
            <person name="Argimon S."/>
            <person name="Zhang W."/>
            <person name="Yang X."/>
            <person name="Jeffery I.B."/>
            <person name="Cooney J.C."/>
            <person name="Kagawa T.F."/>
            <person name="Liu W."/>
            <person name="Song Y."/>
            <person name="Salvetti E."/>
            <person name="Wrobel A."/>
            <person name="Rasinkangas P."/>
            <person name="Parkhill J."/>
            <person name="Rea M.C."/>
            <person name="O'Sullivan O."/>
            <person name="Ritari J."/>
            <person name="Douillard F.P."/>
            <person name="Paul Ross R."/>
            <person name="Yang R."/>
            <person name="Briner A.E."/>
            <person name="Felis G.E."/>
            <person name="de Vos W.M."/>
            <person name="Barrangou R."/>
            <person name="Klaenhammer T.R."/>
            <person name="Caufield P.W."/>
            <person name="Cui Y."/>
            <person name="Zhang H."/>
            <person name="O'Toole P.W."/>
        </authorList>
    </citation>
    <scope>NUCLEOTIDE SEQUENCE [LARGE SCALE GENOMIC DNA]</scope>
    <source>
        <strain evidence="11 12">DSM 19910</strain>
    </source>
</reference>
<keyword evidence="5 9" id="KW-0028">Amino-acid biosynthesis</keyword>
<comment type="similarity">
    <text evidence="9">Belongs to the TrpF family.</text>
</comment>
<dbReference type="PATRIC" id="fig|1423731.3.peg.1067"/>
<evidence type="ECO:0000313" key="12">
    <source>
        <dbReference type="Proteomes" id="UP000051621"/>
    </source>
</evidence>
<dbReference type="InterPro" id="IPR001240">
    <property type="entry name" value="PRAI_dom"/>
</dbReference>
<dbReference type="Pfam" id="PF00697">
    <property type="entry name" value="PRAI"/>
    <property type="match status" value="1"/>
</dbReference>
<dbReference type="GO" id="GO:0004640">
    <property type="term" value="F:phosphoribosylanthranilate isomerase activity"/>
    <property type="evidence" value="ECO:0007669"/>
    <property type="project" value="UniProtKB-UniRule"/>
</dbReference>
<dbReference type="EMBL" id="AZEF01000020">
    <property type="protein sequence ID" value="KRL01825.1"/>
    <property type="molecule type" value="Genomic_DNA"/>
</dbReference>
<dbReference type="RefSeq" id="WP_057743543.1">
    <property type="nucleotide sequence ID" value="NZ_AZEF01000020.1"/>
</dbReference>
<dbReference type="InterPro" id="IPR044643">
    <property type="entry name" value="TrpF_fam"/>
</dbReference>
<evidence type="ECO:0000256" key="9">
    <source>
        <dbReference type="HAMAP-Rule" id="MF_00135"/>
    </source>
</evidence>
<organism evidence="11 12">
    <name type="scientific">Liquorilactobacillus capillatus DSM 19910</name>
    <dbReference type="NCBI Taxonomy" id="1423731"/>
    <lineage>
        <taxon>Bacteria</taxon>
        <taxon>Bacillati</taxon>
        <taxon>Bacillota</taxon>
        <taxon>Bacilli</taxon>
        <taxon>Lactobacillales</taxon>
        <taxon>Lactobacillaceae</taxon>
        <taxon>Liquorilactobacillus</taxon>
    </lineage>
</organism>